<comment type="caution">
    <text evidence="2">The sequence shown here is derived from an EMBL/GenBank/DDBJ whole genome shotgun (WGS) entry which is preliminary data.</text>
</comment>
<reference evidence="2" key="2">
    <citation type="journal article" date="2020" name="Nat. Commun.">
        <title>Large-scale genome sequencing of mycorrhizal fungi provides insights into the early evolution of symbiotic traits.</title>
        <authorList>
            <person name="Miyauchi S."/>
            <person name="Kiss E."/>
            <person name="Kuo A."/>
            <person name="Drula E."/>
            <person name="Kohler A."/>
            <person name="Sanchez-Garcia M."/>
            <person name="Morin E."/>
            <person name="Andreopoulos B."/>
            <person name="Barry K.W."/>
            <person name="Bonito G."/>
            <person name="Buee M."/>
            <person name="Carver A."/>
            <person name="Chen C."/>
            <person name="Cichocki N."/>
            <person name="Clum A."/>
            <person name="Culley D."/>
            <person name="Crous P.W."/>
            <person name="Fauchery L."/>
            <person name="Girlanda M."/>
            <person name="Hayes R.D."/>
            <person name="Keri Z."/>
            <person name="LaButti K."/>
            <person name="Lipzen A."/>
            <person name="Lombard V."/>
            <person name="Magnuson J."/>
            <person name="Maillard F."/>
            <person name="Murat C."/>
            <person name="Nolan M."/>
            <person name="Ohm R.A."/>
            <person name="Pangilinan J."/>
            <person name="Pereira M.F."/>
            <person name="Perotto S."/>
            <person name="Peter M."/>
            <person name="Pfister S."/>
            <person name="Riley R."/>
            <person name="Sitrit Y."/>
            <person name="Stielow J.B."/>
            <person name="Szollosi G."/>
            <person name="Zifcakova L."/>
            <person name="Stursova M."/>
            <person name="Spatafora J.W."/>
            <person name="Tedersoo L."/>
            <person name="Vaario L.M."/>
            <person name="Yamada A."/>
            <person name="Yan M."/>
            <person name="Wang P."/>
            <person name="Xu J."/>
            <person name="Bruns T."/>
            <person name="Baldrian P."/>
            <person name="Vilgalys R."/>
            <person name="Dunand C."/>
            <person name="Henrissat B."/>
            <person name="Grigoriev I.V."/>
            <person name="Hibbett D."/>
            <person name="Nagy L.G."/>
            <person name="Martin F.M."/>
        </authorList>
    </citation>
    <scope>NUCLEOTIDE SEQUENCE</scope>
    <source>
        <strain evidence="2">BED1</strain>
    </source>
</reference>
<feature type="non-terminal residue" evidence="2">
    <location>
        <position position="123"/>
    </location>
</feature>
<sequence>MPNQLPQEPLLDFAGPEYDGDRQDLTDAGLSPADAVTCLRTMHLAQQKKDRDAHERVRRETIIARAEEEERADLLRQQREDDEEQALKEERKKNKAKFAPIPDVPVPTEPVMVPAHIALRKLK</sequence>
<accession>A0AAD4BG43</accession>
<feature type="compositionally biased region" description="Basic and acidic residues" evidence="1">
    <location>
        <begin position="73"/>
        <end position="92"/>
    </location>
</feature>
<feature type="region of interest" description="Disordered" evidence="1">
    <location>
        <begin position="73"/>
        <end position="109"/>
    </location>
</feature>
<dbReference type="EMBL" id="WHUW01000088">
    <property type="protein sequence ID" value="KAF8426163.1"/>
    <property type="molecule type" value="Genomic_DNA"/>
</dbReference>
<keyword evidence="3" id="KW-1185">Reference proteome</keyword>
<dbReference type="Proteomes" id="UP001194468">
    <property type="component" value="Unassembled WGS sequence"/>
</dbReference>
<dbReference type="AlphaFoldDB" id="A0AAD4BG43"/>
<evidence type="ECO:0000256" key="1">
    <source>
        <dbReference type="SAM" id="MobiDB-lite"/>
    </source>
</evidence>
<feature type="region of interest" description="Disordered" evidence="1">
    <location>
        <begin position="1"/>
        <end position="29"/>
    </location>
</feature>
<organism evidence="2 3">
    <name type="scientific">Boletus edulis BED1</name>
    <dbReference type="NCBI Taxonomy" id="1328754"/>
    <lineage>
        <taxon>Eukaryota</taxon>
        <taxon>Fungi</taxon>
        <taxon>Dikarya</taxon>
        <taxon>Basidiomycota</taxon>
        <taxon>Agaricomycotina</taxon>
        <taxon>Agaricomycetes</taxon>
        <taxon>Agaricomycetidae</taxon>
        <taxon>Boletales</taxon>
        <taxon>Boletineae</taxon>
        <taxon>Boletaceae</taxon>
        <taxon>Boletoideae</taxon>
        <taxon>Boletus</taxon>
    </lineage>
</organism>
<proteinExistence type="predicted"/>
<gene>
    <name evidence="2" type="ORF">L210DRAFT_3420826</name>
</gene>
<protein>
    <submittedName>
        <fullName evidence="2">Uncharacterized protein</fullName>
    </submittedName>
</protein>
<evidence type="ECO:0000313" key="3">
    <source>
        <dbReference type="Proteomes" id="UP001194468"/>
    </source>
</evidence>
<reference evidence="2" key="1">
    <citation type="submission" date="2019-10" db="EMBL/GenBank/DDBJ databases">
        <authorList>
            <consortium name="DOE Joint Genome Institute"/>
            <person name="Kuo A."/>
            <person name="Miyauchi S."/>
            <person name="Kiss E."/>
            <person name="Drula E."/>
            <person name="Kohler A."/>
            <person name="Sanchez-Garcia M."/>
            <person name="Andreopoulos B."/>
            <person name="Barry K.W."/>
            <person name="Bonito G."/>
            <person name="Buee M."/>
            <person name="Carver A."/>
            <person name="Chen C."/>
            <person name="Cichocki N."/>
            <person name="Clum A."/>
            <person name="Culley D."/>
            <person name="Crous P.W."/>
            <person name="Fauchery L."/>
            <person name="Girlanda M."/>
            <person name="Hayes R."/>
            <person name="Keri Z."/>
            <person name="LaButti K."/>
            <person name="Lipzen A."/>
            <person name="Lombard V."/>
            <person name="Magnuson J."/>
            <person name="Maillard F."/>
            <person name="Morin E."/>
            <person name="Murat C."/>
            <person name="Nolan M."/>
            <person name="Ohm R."/>
            <person name="Pangilinan J."/>
            <person name="Pereira M."/>
            <person name="Perotto S."/>
            <person name="Peter M."/>
            <person name="Riley R."/>
            <person name="Sitrit Y."/>
            <person name="Stielow B."/>
            <person name="Szollosi G."/>
            <person name="Zifcakova L."/>
            <person name="Stursova M."/>
            <person name="Spatafora J.W."/>
            <person name="Tedersoo L."/>
            <person name="Vaario L.-M."/>
            <person name="Yamada A."/>
            <person name="Yan M."/>
            <person name="Wang P."/>
            <person name="Xu J."/>
            <person name="Bruns T."/>
            <person name="Baldrian P."/>
            <person name="Vilgalys R."/>
            <person name="Henrissat B."/>
            <person name="Grigoriev I.V."/>
            <person name="Hibbett D."/>
            <person name="Nagy L.G."/>
            <person name="Martin F.M."/>
        </authorList>
    </citation>
    <scope>NUCLEOTIDE SEQUENCE</scope>
    <source>
        <strain evidence="2">BED1</strain>
    </source>
</reference>
<name>A0AAD4BG43_BOLED</name>
<evidence type="ECO:0000313" key="2">
    <source>
        <dbReference type="EMBL" id="KAF8426163.1"/>
    </source>
</evidence>